<dbReference type="SUPFAM" id="SSF53850">
    <property type="entry name" value="Periplasmic binding protein-like II"/>
    <property type="match status" value="1"/>
</dbReference>
<proteinExistence type="predicted"/>
<name>A0A290QC70_9BACT</name>
<protein>
    <submittedName>
        <fullName evidence="1">Nitrate transporter</fullName>
    </submittedName>
</protein>
<evidence type="ECO:0000313" key="1">
    <source>
        <dbReference type="EMBL" id="ATC64800.1"/>
    </source>
</evidence>
<dbReference type="PANTHER" id="PTHR30024:SF43">
    <property type="entry name" value="BLL4572 PROTEIN"/>
    <property type="match status" value="1"/>
</dbReference>
<dbReference type="RefSeq" id="WP_096056431.1">
    <property type="nucleotide sequence ID" value="NZ_CP023344.1"/>
</dbReference>
<organism evidence="1 2">
    <name type="scientific">Nibricoccus aquaticus</name>
    <dbReference type="NCBI Taxonomy" id="2576891"/>
    <lineage>
        <taxon>Bacteria</taxon>
        <taxon>Pseudomonadati</taxon>
        <taxon>Verrucomicrobiota</taxon>
        <taxon>Opitutia</taxon>
        <taxon>Opitutales</taxon>
        <taxon>Opitutaceae</taxon>
        <taxon>Nibricoccus</taxon>
    </lineage>
</organism>
<dbReference type="KEGG" id="vbh:CMV30_12945"/>
<dbReference type="PANTHER" id="PTHR30024">
    <property type="entry name" value="ALIPHATIC SULFONATES-BINDING PROTEIN-RELATED"/>
    <property type="match status" value="1"/>
</dbReference>
<sequence>MKSTIRIGHLGLLESAPLLAAQSQGFFTEEGLDVELSCELGVAAICGRLSDQRIDGACLPAQMPVLLSLGAGVSRVPMTPVLLTSSQDLAIVLNSKAAAPEKHARASSGVLKIGVLGHSSPACHLVRRWLQSETVGVKEDPVYVSLAASQLLYFFEEGLIDGFCGLDPLPVLAHLSADGVVVSSSGAISPVHPGGVVALRTEFAKDRPALVAPLARALRRACEFCAHPANRETVWSLVLAQNPFVLTSDEHRAALLAQSLEGKPDHLSIRFENPRGQIGVDAQGARFIEQACRASLGAGERHLDIVGEIDRLYPRAA</sequence>
<reference evidence="1 2" key="1">
    <citation type="submission" date="2017-09" db="EMBL/GenBank/DDBJ databases">
        <title>Complete genome sequence of Verrucomicrobial strain HZ-65, isolated from freshwater.</title>
        <authorList>
            <person name="Choi A."/>
        </authorList>
    </citation>
    <scope>NUCLEOTIDE SEQUENCE [LARGE SCALE GENOMIC DNA]</scope>
    <source>
        <strain evidence="1 2">HZ-65</strain>
    </source>
</reference>
<dbReference type="Gene3D" id="3.40.190.10">
    <property type="entry name" value="Periplasmic binding protein-like II"/>
    <property type="match status" value="2"/>
</dbReference>
<evidence type="ECO:0000313" key="2">
    <source>
        <dbReference type="Proteomes" id="UP000217265"/>
    </source>
</evidence>
<keyword evidence="2" id="KW-1185">Reference proteome</keyword>
<dbReference type="Proteomes" id="UP000217265">
    <property type="component" value="Chromosome"/>
</dbReference>
<dbReference type="AlphaFoldDB" id="A0A290QC70"/>
<dbReference type="OrthoDB" id="9802202at2"/>
<gene>
    <name evidence="1" type="ORF">CMV30_12945</name>
</gene>
<accession>A0A290QC70</accession>
<dbReference type="EMBL" id="CP023344">
    <property type="protein sequence ID" value="ATC64800.1"/>
    <property type="molecule type" value="Genomic_DNA"/>
</dbReference>
<dbReference type="Pfam" id="PF13379">
    <property type="entry name" value="NMT1_2"/>
    <property type="match status" value="1"/>
</dbReference>